<organism evidence="2">
    <name type="scientific">Cladocopium goreaui</name>
    <dbReference type="NCBI Taxonomy" id="2562237"/>
    <lineage>
        <taxon>Eukaryota</taxon>
        <taxon>Sar</taxon>
        <taxon>Alveolata</taxon>
        <taxon>Dinophyceae</taxon>
        <taxon>Suessiales</taxon>
        <taxon>Symbiodiniaceae</taxon>
        <taxon>Cladocopium</taxon>
    </lineage>
</organism>
<dbReference type="OrthoDB" id="411864at2759"/>
<reference evidence="3" key="2">
    <citation type="submission" date="2024-04" db="EMBL/GenBank/DDBJ databases">
        <authorList>
            <person name="Chen Y."/>
            <person name="Shah S."/>
            <person name="Dougan E. K."/>
            <person name="Thang M."/>
            <person name="Chan C."/>
        </authorList>
    </citation>
    <scope>NUCLEOTIDE SEQUENCE [LARGE SCALE GENOMIC DNA]</scope>
</reference>
<feature type="region of interest" description="Disordered" evidence="1">
    <location>
        <begin position="1"/>
        <end position="23"/>
    </location>
</feature>
<protein>
    <submittedName>
        <fullName evidence="4">Methylmalonic aciduria and homocystinuria type D-like, mitochondrial</fullName>
    </submittedName>
</protein>
<sequence length="289" mass="31090">MSDVANVPTTTTNSNPMSPKEGYLAEPMKVFPTAASGGSKMRSTAPVFLPMQMPEKKLHFEEEDMASPTHKDPGSPGSVMSRNGVRIHFPPGLAPPEDTPSHGSALHAQGNCKPCAWYWKPGSCQNGKECLHCHLCPKDELKSRKKAKSAFMRLGLTSPKPAAEERAQLALSTFCFNEQAEVNSEQGSTAAATSESDITTPRTHMAAQAQIAKPASEGSILHGTGECRPCAWFWKPTGCLNGAECRHCHDCPPGEVKSRKKGKTAMLRLGLATPKAAGDKAGFMNYMEH</sequence>
<dbReference type="EMBL" id="CAMXCT030001748">
    <property type="protein sequence ID" value="CAL4780037.1"/>
    <property type="molecule type" value="Genomic_DNA"/>
</dbReference>
<proteinExistence type="predicted"/>
<reference evidence="2" key="1">
    <citation type="submission" date="2022-10" db="EMBL/GenBank/DDBJ databases">
        <authorList>
            <person name="Chen Y."/>
            <person name="Dougan E. K."/>
            <person name="Chan C."/>
            <person name="Rhodes N."/>
            <person name="Thang M."/>
        </authorList>
    </citation>
    <scope>NUCLEOTIDE SEQUENCE</scope>
</reference>
<evidence type="ECO:0000256" key="1">
    <source>
        <dbReference type="SAM" id="MobiDB-lite"/>
    </source>
</evidence>
<gene>
    <name evidence="2" type="ORF">C1SCF055_LOCUS19527</name>
</gene>
<name>A0A9P1CJQ0_9DINO</name>
<evidence type="ECO:0000313" key="4">
    <source>
        <dbReference type="EMBL" id="CAL4780037.1"/>
    </source>
</evidence>
<comment type="caution">
    <text evidence="2">The sequence shown here is derived from an EMBL/GenBank/DDBJ whole genome shotgun (WGS) entry which is preliminary data.</text>
</comment>
<evidence type="ECO:0000313" key="2">
    <source>
        <dbReference type="EMBL" id="CAI3992725.1"/>
    </source>
</evidence>
<evidence type="ECO:0000313" key="3">
    <source>
        <dbReference type="EMBL" id="CAL1146100.1"/>
    </source>
</evidence>
<evidence type="ECO:0000313" key="5">
    <source>
        <dbReference type="Proteomes" id="UP001152797"/>
    </source>
</evidence>
<dbReference type="EMBL" id="CAMXCT020001748">
    <property type="protein sequence ID" value="CAL1146100.1"/>
    <property type="molecule type" value="Genomic_DNA"/>
</dbReference>
<dbReference type="AlphaFoldDB" id="A0A9P1CJQ0"/>
<dbReference type="Proteomes" id="UP001152797">
    <property type="component" value="Unassembled WGS sequence"/>
</dbReference>
<accession>A0A9P1CJQ0</accession>
<dbReference type="EMBL" id="CAMXCT010001748">
    <property type="protein sequence ID" value="CAI3992725.1"/>
    <property type="molecule type" value="Genomic_DNA"/>
</dbReference>
<keyword evidence="5" id="KW-1185">Reference proteome</keyword>